<accession>A0A1D3JDB8</accession>
<evidence type="ECO:0000313" key="3">
    <source>
        <dbReference type="Proteomes" id="UP000242942"/>
    </source>
</evidence>
<dbReference type="EMBL" id="FLRI01000189">
    <property type="protein sequence ID" value="SBT83727.1"/>
    <property type="molecule type" value="Genomic_DNA"/>
</dbReference>
<proteinExistence type="predicted"/>
<dbReference type="Proteomes" id="UP000242942">
    <property type="component" value="Unassembled WGS sequence"/>
</dbReference>
<dbReference type="InterPro" id="IPR008780">
    <property type="entry name" value="Plasmodium_Vir"/>
</dbReference>
<dbReference type="AlphaFoldDB" id="A0A1D3JDB8"/>
<organism evidence="2 3">
    <name type="scientific">Plasmodium ovale</name>
    <name type="common">malaria parasite P. ovale</name>
    <dbReference type="NCBI Taxonomy" id="36330"/>
    <lineage>
        <taxon>Eukaryota</taxon>
        <taxon>Sar</taxon>
        <taxon>Alveolata</taxon>
        <taxon>Apicomplexa</taxon>
        <taxon>Aconoidasida</taxon>
        <taxon>Haemosporida</taxon>
        <taxon>Plasmodiidae</taxon>
        <taxon>Plasmodium</taxon>
        <taxon>Plasmodium (Plasmodium)</taxon>
    </lineage>
</organism>
<evidence type="ECO:0000256" key="1">
    <source>
        <dbReference type="SAM" id="MobiDB-lite"/>
    </source>
</evidence>
<dbReference type="VEuPathDB" id="PlasmoDB:PocGH01_00143500"/>
<keyword evidence="3" id="KW-1185">Reference proteome</keyword>
<gene>
    <name evidence="2" type="primary">PocGH01_00143500</name>
    <name evidence="2" type="ORF">POCGH01_00143500</name>
</gene>
<name>A0A1D3JDB8_PLAOA</name>
<evidence type="ECO:0000313" key="2">
    <source>
        <dbReference type="EMBL" id="SBT83727.1"/>
    </source>
</evidence>
<protein>
    <submittedName>
        <fullName evidence="2">PIR protein</fullName>
    </submittedName>
</protein>
<dbReference type="Pfam" id="PF05795">
    <property type="entry name" value="Plasmodium_Vir"/>
    <property type="match status" value="1"/>
</dbReference>
<dbReference type="VEuPathDB" id="PlasmoDB:POWCR01_000206200"/>
<feature type="region of interest" description="Disordered" evidence="1">
    <location>
        <begin position="221"/>
        <end position="261"/>
    </location>
</feature>
<feature type="compositionally biased region" description="Polar residues" evidence="1">
    <location>
        <begin position="221"/>
        <end position="231"/>
    </location>
</feature>
<dbReference type="OrthoDB" id="386945at2759"/>
<reference evidence="2 3" key="1">
    <citation type="submission" date="2016-06" db="EMBL/GenBank/DDBJ databases">
        <authorList>
            <consortium name="Pathogen Informatics"/>
        </authorList>
    </citation>
    <scope>NUCLEOTIDE SEQUENCE [LARGE SCALE GENOMIC DNA]</scope>
    <source>
        <strain evidence="2">PocGH01</strain>
    </source>
</reference>
<sequence length="342" mass="39085">MLTIKSSSNDGISENDLPSVKFENELKNLMNYTALEGYDKNKTRVDEIDKWIEDFQSKMEQYSTNSSKDSSFNYDKRCKDFNYLINVIISKMNSLSDNIGKKADWTDEIRKLRDNFFSSNPSLNCEENKKYKSNDIKILDNFCEDSQFIKQKIGEIQNSNKCQNIINNISTRKAQLINIYQTEHRKGVYSVINNNCRTDIIDRIYPAINCTSITKHSLMTNEGSEQGNHVNSEALGEKSRDVSSSSTGGLPHGGEVLTMSEESGENNTLGLVSLPIFGVLALSFFIYKYTPFGSKFNTYFQNKVDIPINQDYEETNQILSNMPNSNDLYSENMEYNISYQTS</sequence>